<protein>
    <submittedName>
        <fullName evidence="1">Unannotated protein</fullName>
    </submittedName>
</protein>
<dbReference type="AlphaFoldDB" id="A0A6J6EAN9"/>
<dbReference type="EMBL" id="CAEZTQ010000079">
    <property type="protein sequence ID" value="CAB4572374.1"/>
    <property type="molecule type" value="Genomic_DNA"/>
</dbReference>
<name>A0A6J6EAN9_9ZZZZ</name>
<proteinExistence type="predicted"/>
<organism evidence="1">
    <name type="scientific">freshwater metagenome</name>
    <dbReference type="NCBI Taxonomy" id="449393"/>
    <lineage>
        <taxon>unclassified sequences</taxon>
        <taxon>metagenomes</taxon>
        <taxon>ecological metagenomes</taxon>
    </lineage>
</organism>
<gene>
    <name evidence="1" type="ORF">UFOPK1704_00514</name>
</gene>
<reference evidence="1" key="1">
    <citation type="submission" date="2020-05" db="EMBL/GenBank/DDBJ databases">
        <authorList>
            <person name="Chiriac C."/>
            <person name="Salcher M."/>
            <person name="Ghai R."/>
            <person name="Kavagutti S V."/>
        </authorList>
    </citation>
    <scope>NUCLEOTIDE SEQUENCE</scope>
</reference>
<sequence length="42" mass="4929">MARDKPLVQDIAELVNKIPEDVAVYKSIAPYREKLFAYFETR</sequence>
<evidence type="ECO:0000313" key="1">
    <source>
        <dbReference type="EMBL" id="CAB4572374.1"/>
    </source>
</evidence>
<accession>A0A6J6EAN9</accession>